<dbReference type="EMBL" id="CP013189">
    <property type="protein sequence ID" value="ALO46777.1"/>
    <property type="molecule type" value="Genomic_DNA"/>
</dbReference>
<dbReference type="STRING" id="1249552.PS2015_2140"/>
<sequence>MRLHNLVRYFIVRQSGVTLPELLVSLVAGSLMSLAFLQVYLDISQHQLSLRQSRQLMHTDHVLRRVLQAEFDDYIASGSARMVSRWHHKADFDRPTAAISGSDVIRINGSTFYIAHRGRRADQPAGLYRRRDRPASGYYPGEEIVEGVTSLQLELCDTRCDEALDELSSNQLTGLRIHYELRPDQRLPGQQVLTLAAKGLVRDDVQRE</sequence>
<proteinExistence type="predicted"/>
<dbReference type="Proteomes" id="UP000065641">
    <property type="component" value="Chromosome"/>
</dbReference>
<accession>A0A0S2KEV5</accession>
<keyword evidence="2" id="KW-1185">Reference proteome</keyword>
<name>A0A0S2KEV5_9GAMM</name>
<dbReference type="KEGG" id="pspi:PS2015_2140"/>
<protein>
    <submittedName>
        <fullName evidence="1">Uncharacterized protein</fullName>
    </submittedName>
</protein>
<organism evidence="1 2">
    <name type="scientific">Pseudohongiella spirulinae</name>
    <dbReference type="NCBI Taxonomy" id="1249552"/>
    <lineage>
        <taxon>Bacteria</taxon>
        <taxon>Pseudomonadati</taxon>
        <taxon>Pseudomonadota</taxon>
        <taxon>Gammaproteobacteria</taxon>
        <taxon>Pseudomonadales</taxon>
        <taxon>Pseudohongiellaceae</taxon>
        <taxon>Pseudohongiella</taxon>
    </lineage>
</organism>
<gene>
    <name evidence="1" type="ORF">PS2015_2140</name>
</gene>
<evidence type="ECO:0000313" key="1">
    <source>
        <dbReference type="EMBL" id="ALO46777.1"/>
    </source>
</evidence>
<dbReference type="PROSITE" id="PS00409">
    <property type="entry name" value="PROKAR_NTER_METHYL"/>
    <property type="match status" value="1"/>
</dbReference>
<reference evidence="1 2" key="1">
    <citation type="submission" date="2015-11" db="EMBL/GenBank/DDBJ databases">
        <authorList>
            <person name="Zhang Y."/>
            <person name="Guo Z."/>
        </authorList>
    </citation>
    <scope>NUCLEOTIDE SEQUENCE [LARGE SCALE GENOMIC DNA]</scope>
    <source>
        <strain evidence="1 2">KCTC 32221</strain>
    </source>
</reference>
<dbReference type="NCBIfam" id="TIGR02532">
    <property type="entry name" value="IV_pilin_GFxxxE"/>
    <property type="match status" value="1"/>
</dbReference>
<dbReference type="AlphaFoldDB" id="A0A0S2KEV5"/>
<evidence type="ECO:0000313" key="2">
    <source>
        <dbReference type="Proteomes" id="UP000065641"/>
    </source>
</evidence>
<dbReference type="InterPro" id="IPR012902">
    <property type="entry name" value="N_methyl_site"/>
</dbReference>